<reference evidence="1" key="1">
    <citation type="submission" date="2023-11" db="EMBL/GenBank/DDBJ databases">
        <authorList>
            <person name="De Vega J J."/>
            <person name="De Vega J J."/>
        </authorList>
    </citation>
    <scope>NUCLEOTIDE SEQUENCE</scope>
</reference>
<dbReference type="EMBL" id="CAVNYO010000138">
    <property type="protein sequence ID" value="CAK5268234.1"/>
    <property type="molecule type" value="Genomic_DNA"/>
</dbReference>
<gene>
    <name evidence="1" type="ORF">MYCIT1_LOCUS11355</name>
</gene>
<sequence length="62" mass="7182">MQDRMGDARRITRTSDSTRAISCALRFPKSRFSVCSSVQQSLARFRGTATPWRRWKRKSDSS</sequence>
<accession>A0AAD2H4V3</accession>
<name>A0AAD2H4V3_9AGAR</name>
<protein>
    <submittedName>
        <fullName evidence="1">Uncharacterized protein</fullName>
    </submittedName>
</protein>
<keyword evidence="2" id="KW-1185">Reference proteome</keyword>
<dbReference type="Proteomes" id="UP001295794">
    <property type="component" value="Unassembled WGS sequence"/>
</dbReference>
<organism evidence="1 2">
    <name type="scientific">Mycena citricolor</name>
    <dbReference type="NCBI Taxonomy" id="2018698"/>
    <lineage>
        <taxon>Eukaryota</taxon>
        <taxon>Fungi</taxon>
        <taxon>Dikarya</taxon>
        <taxon>Basidiomycota</taxon>
        <taxon>Agaricomycotina</taxon>
        <taxon>Agaricomycetes</taxon>
        <taxon>Agaricomycetidae</taxon>
        <taxon>Agaricales</taxon>
        <taxon>Marasmiineae</taxon>
        <taxon>Mycenaceae</taxon>
        <taxon>Mycena</taxon>
    </lineage>
</organism>
<dbReference type="AlphaFoldDB" id="A0AAD2H4V3"/>
<evidence type="ECO:0000313" key="1">
    <source>
        <dbReference type="EMBL" id="CAK5268234.1"/>
    </source>
</evidence>
<evidence type="ECO:0000313" key="2">
    <source>
        <dbReference type="Proteomes" id="UP001295794"/>
    </source>
</evidence>
<proteinExistence type="predicted"/>
<comment type="caution">
    <text evidence="1">The sequence shown here is derived from an EMBL/GenBank/DDBJ whole genome shotgun (WGS) entry which is preliminary data.</text>
</comment>